<organism evidence="2 3">
    <name type="scientific">Stephania cephalantha</name>
    <dbReference type="NCBI Taxonomy" id="152367"/>
    <lineage>
        <taxon>Eukaryota</taxon>
        <taxon>Viridiplantae</taxon>
        <taxon>Streptophyta</taxon>
        <taxon>Embryophyta</taxon>
        <taxon>Tracheophyta</taxon>
        <taxon>Spermatophyta</taxon>
        <taxon>Magnoliopsida</taxon>
        <taxon>Ranunculales</taxon>
        <taxon>Menispermaceae</taxon>
        <taxon>Menispermoideae</taxon>
        <taxon>Cissampelideae</taxon>
        <taxon>Stephania</taxon>
    </lineage>
</organism>
<accession>A0AAP0EL14</accession>
<dbReference type="Proteomes" id="UP001419268">
    <property type="component" value="Unassembled WGS sequence"/>
</dbReference>
<sequence length="102" mass="12365">MCGFGLKFFLFLGGVYTAQNYNVPNVKDDIVFSYHFIKGLWSSCDCKARRKEEESCRKFVEEGYRKYIEEESYRKQIEENYRKHVEESYKKIMKKKKKSMDE</sequence>
<feature type="signal peptide" evidence="1">
    <location>
        <begin position="1"/>
        <end position="17"/>
    </location>
</feature>
<keyword evidence="1" id="KW-0732">Signal</keyword>
<reference evidence="2 3" key="1">
    <citation type="submission" date="2024-01" db="EMBL/GenBank/DDBJ databases">
        <title>Genome assemblies of Stephania.</title>
        <authorList>
            <person name="Yang L."/>
        </authorList>
    </citation>
    <scope>NUCLEOTIDE SEQUENCE [LARGE SCALE GENOMIC DNA]</scope>
    <source>
        <strain evidence="2">JXDWG</strain>
        <tissue evidence="2">Leaf</tissue>
    </source>
</reference>
<dbReference type="AlphaFoldDB" id="A0AAP0EL14"/>
<dbReference type="EMBL" id="JBBNAG010000011">
    <property type="protein sequence ID" value="KAK9095440.1"/>
    <property type="molecule type" value="Genomic_DNA"/>
</dbReference>
<gene>
    <name evidence="2" type="ORF">Scep_026909</name>
</gene>
<keyword evidence="3" id="KW-1185">Reference proteome</keyword>
<dbReference type="Pfam" id="PF15054">
    <property type="entry name" value="DUF4535"/>
    <property type="match status" value="1"/>
</dbReference>
<feature type="chain" id="PRO_5043003019" evidence="1">
    <location>
        <begin position="18"/>
        <end position="102"/>
    </location>
</feature>
<protein>
    <submittedName>
        <fullName evidence="2">Uncharacterized protein</fullName>
    </submittedName>
</protein>
<name>A0AAP0EL14_9MAGN</name>
<dbReference type="InterPro" id="IPR027854">
    <property type="entry name" value="STMP1"/>
</dbReference>
<comment type="caution">
    <text evidence="2">The sequence shown here is derived from an EMBL/GenBank/DDBJ whole genome shotgun (WGS) entry which is preliminary data.</text>
</comment>
<evidence type="ECO:0000313" key="3">
    <source>
        <dbReference type="Proteomes" id="UP001419268"/>
    </source>
</evidence>
<evidence type="ECO:0000313" key="2">
    <source>
        <dbReference type="EMBL" id="KAK9095440.1"/>
    </source>
</evidence>
<evidence type="ECO:0000256" key="1">
    <source>
        <dbReference type="SAM" id="SignalP"/>
    </source>
</evidence>
<proteinExistence type="predicted"/>